<feature type="domain" description="Beta-lactamase-related" evidence="2">
    <location>
        <begin position="91"/>
        <end position="351"/>
    </location>
</feature>
<dbReference type="Proteomes" id="UP000539313">
    <property type="component" value="Unassembled WGS sequence"/>
</dbReference>
<organism evidence="3 4">
    <name type="scientific">Thermomonospora cellulosilytica</name>
    <dbReference type="NCBI Taxonomy" id="1411118"/>
    <lineage>
        <taxon>Bacteria</taxon>
        <taxon>Bacillati</taxon>
        <taxon>Actinomycetota</taxon>
        <taxon>Actinomycetes</taxon>
        <taxon>Streptosporangiales</taxon>
        <taxon>Thermomonosporaceae</taxon>
        <taxon>Thermomonospora</taxon>
    </lineage>
</organism>
<dbReference type="AlphaFoldDB" id="A0A7W3RAI8"/>
<comment type="caution">
    <text evidence="3">The sequence shown here is derived from an EMBL/GenBank/DDBJ whole genome shotgun (WGS) entry which is preliminary data.</text>
</comment>
<keyword evidence="1" id="KW-0732">Signal</keyword>
<gene>
    <name evidence="3" type="ORF">HNR21_004237</name>
</gene>
<evidence type="ECO:0000259" key="2">
    <source>
        <dbReference type="Pfam" id="PF00144"/>
    </source>
</evidence>
<dbReference type="Gene3D" id="3.40.710.10">
    <property type="entry name" value="DD-peptidase/beta-lactamase superfamily"/>
    <property type="match status" value="1"/>
</dbReference>
<dbReference type="Pfam" id="PF00144">
    <property type="entry name" value="Beta-lactamase"/>
    <property type="match status" value="1"/>
</dbReference>
<accession>A0A7W3RAI8</accession>
<evidence type="ECO:0000313" key="3">
    <source>
        <dbReference type="EMBL" id="MBA9005355.1"/>
    </source>
</evidence>
<name>A0A7W3RAI8_9ACTN</name>
<dbReference type="PANTHER" id="PTHR43283">
    <property type="entry name" value="BETA-LACTAMASE-RELATED"/>
    <property type="match status" value="1"/>
</dbReference>
<protein>
    <submittedName>
        <fullName evidence="3">CubicO group peptidase (Beta-lactamase class C family)</fullName>
        <ecNumber evidence="3">3.5.1.46</ecNumber>
    </submittedName>
</protein>
<keyword evidence="3" id="KW-0378">Hydrolase</keyword>
<evidence type="ECO:0000313" key="4">
    <source>
        <dbReference type="Proteomes" id="UP000539313"/>
    </source>
</evidence>
<sequence>MPPRVLPVAMATALTLALSVPAAQAAPVHSPAAAAVDANWPYSVLPGFDPLRASSRPMTLVSAPRKLNVSYTVNGRTRTLQDYLNRTAQGFVVLDGDKIVNEWYAWGFTRHSLFQSWSMAKSFTADAIGIALDEGRIRSLDDTVGRYVPELGNSAYGNVSLRNLLRMSSGIAWNEVPDNVPLHLSASLGAQSTLQMAAAARRGWEPGTRFSYNSLNSAVLALVLQRATGMPFHRYVQKKIWGPAGMAADAYVGNDSNGNGMGYCCFYATVRDYARFGRLMLDRGAVAGRQVVPRAWVAKVTTPTGVSPTYGLHWWIDPGEGFYAAGAFDQKIYVSTRHRVVIVRTTGLNVNEAETLPAMRAIAAEVARTR</sequence>
<feature type="chain" id="PRO_5030835320" evidence="1">
    <location>
        <begin position="26"/>
        <end position="370"/>
    </location>
</feature>
<dbReference type="PANTHER" id="PTHR43283:SF14">
    <property type="entry name" value="BLL8153 PROTEIN"/>
    <property type="match status" value="1"/>
</dbReference>
<dbReference type="SUPFAM" id="SSF56601">
    <property type="entry name" value="beta-lactamase/transpeptidase-like"/>
    <property type="match status" value="1"/>
</dbReference>
<dbReference type="RefSeq" id="WP_182706561.1">
    <property type="nucleotide sequence ID" value="NZ_JACJII010000001.1"/>
</dbReference>
<reference evidence="3 4" key="1">
    <citation type="submission" date="2020-08" db="EMBL/GenBank/DDBJ databases">
        <title>Sequencing the genomes of 1000 actinobacteria strains.</title>
        <authorList>
            <person name="Klenk H.-P."/>
        </authorList>
    </citation>
    <scope>NUCLEOTIDE SEQUENCE [LARGE SCALE GENOMIC DNA]</scope>
    <source>
        <strain evidence="3 4">DSM 45823</strain>
    </source>
</reference>
<dbReference type="EMBL" id="JACJII010000001">
    <property type="protein sequence ID" value="MBA9005355.1"/>
    <property type="molecule type" value="Genomic_DNA"/>
</dbReference>
<keyword evidence="4" id="KW-1185">Reference proteome</keyword>
<dbReference type="InterPro" id="IPR050789">
    <property type="entry name" value="Diverse_Enzym_Activities"/>
</dbReference>
<evidence type="ECO:0000256" key="1">
    <source>
        <dbReference type="SAM" id="SignalP"/>
    </source>
</evidence>
<dbReference type="EC" id="3.5.1.46" evidence="3"/>
<proteinExistence type="predicted"/>
<dbReference type="InterPro" id="IPR012338">
    <property type="entry name" value="Beta-lactam/transpept-like"/>
</dbReference>
<dbReference type="InterPro" id="IPR001466">
    <property type="entry name" value="Beta-lactam-related"/>
</dbReference>
<dbReference type="GO" id="GO:0019875">
    <property type="term" value="F:6-aminohexanoate-dimer hydrolase activity"/>
    <property type="evidence" value="ECO:0007669"/>
    <property type="project" value="UniProtKB-EC"/>
</dbReference>
<feature type="signal peptide" evidence="1">
    <location>
        <begin position="1"/>
        <end position="25"/>
    </location>
</feature>